<evidence type="ECO:0000313" key="4">
    <source>
        <dbReference type="Proteomes" id="UP000242188"/>
    </source>
</evidence>
<feature type="transmembrane region" description="Helical" evidence="1">
    <location>
        <begin position="226"/>
        <end position="243"/>
    </location>
</feature>
<dbReference type="PROSITE" id="PS50076">
    <property type="entry name" value="DNAJ_2"/>
    <property type="match status" value="1"/>
</dbReference>
<accession>A0A210R6I2</accession>
<dbReference type="InterPro" id="IPR036869">
    <property type="entry name" value="J_dom_sf"/>
</dbReference>
<gene>
    <name evidence="3" type="ORF">KP79_PYT16224</name>
</gene>
<feature type="domain" description="J" evidence="2">
    <location>
        <begin position="77"/>
        <end position="141"/>
    </location>
</feature>
<name>A0A210R6I2_MIZYE</name>
<dbReference type="SUPFAM" id="SSF46565">
    <property type="entry name" value="Chaperone J-domain"/>
    <property type="match status" value="1"/>
</dbReference>
<dbReference type="Pfam" id="PF00226">
    <property type="entry name" value="DnaJ"/>
    <property type="match status" value="1"/>
</dbReference>
<dbReference type="PANTHER" id="PTHR44873:SF1">
    <property type="entry name" value="DNAJ HOMOLOG SUBFAMILY C MEMBER 30, MITOCHONDRIAL"/>
    <property type="match status" value="1"/>
</dbReference>
<dbReference type="PRINTS" id="PR00625">
    <property type="entry name" value="JDOMAIN"/>
</dbReference>
<dbReference type="SMART" id="SM00271">
    <property type="entry name" value="DnaJ"/>
    <property type="match status" value="1"/>
</dbReference>
<evidence type="ECO:0000259" key="2">
    <source>
        <dbReference type="PROSITE" id="PS50076"/>
    </source>
</evidence>
<dbReference type="PANTHER" id="PTHR44873">
    <property type="entry name" value="DNAJ HOMOLOG SUBFAMILY C MEMBER 30, MITOCHONDRIAL"/>
    <property type="match status" value="1"/>
</dbReference>
<keyword evidence="1" id="KW-0472">Membrane</keyword>
<sequence length="291" mass="34182">MTFNEDNITTPCQCQENWTDQIMLSYFIRHLKGQACLCVKQSFPNAYRPSIIGTGHNVTQRRNRSGTHKKFKHEKKDLYEILELSQKATSVQIKGSYFRLSKKYHPDINKSKDAAVKFAEIADAYEILGKTHSRNMYDKGLIEEDDLRNTGHPDGWKAYRKGFKKYDGPPMRGRTTIYDFDAWTRNHYSEVFEKRNTDKQKFEEYHLEKQEMEERSHQWSMRPGDHMALALFITVFVGIMVLMSKARSNLASEYLNFESEVFSRKDHIKKRKADQIRRGISKDLETNLATD</sequence>
<proteinExistence type="predicted"/>
<protein>
    <submittedName>
        <fullName evidence="3">DnaJ-like subfamily C member 30</fullName>
    </submittedName>
</protein>
<evidence type="ECO:0000256" key="1">
    <source>
        <dbReference type="SAM" id="Phobius"/>
    </source>
</evidence>
<comment type="caution">
    <text evidence="3">The sequence shown here is derived from an EMBL/GenBank/DDBJ whole genome shotgun (WGS) entry which is preliminary data.</text>
</comment>
<dbReference type="InterPro" id="IPR053025">
    <property type="entry name" value="Mito_ATP_Synthase-Asso"/>
</dbReference>
<organism evidence="3 4">
    <name type="scientific">Mizuhopecten yessoensis</name>
    <name type="common">Japanese scallop</name>
    <name type="synonym">Patinopecten yessoensis</name>
    <dbReference type="NCBI Taxonomy" id="6573"/>
    <lineage>
        <taxon>Eukaryota</taxon>
        <taxon>Metazoa</taxon>
        <taxon>Spiralia</taxon>
        <taxon>Lophotrochozoa</taxon>
        <taxon>Mollusca</taxon>
        <taxon>Bivalvia</taxon>
        <taxon>Autobranchia</taxon>
        <taxon>Pteriomorphia</taxon>
        <taxon>Pectinida</taxon>
        <taxon>Pectinoidea</taxon>
        <taxon>Pectinidae</taxon>
        <taxon>Mizuhopecten</taxon>
    </lineage>
</organism>
<dbReference type="Gene3D" id="1.10.287.110">
    <property type="entry name" value="DnaJ domain"/>
    <property type="match status" value="1"/>
</dbReference>
<reference evidence="3 4" key="1">
    <citation type="journal article" date="2017" name="Nat. Ecol. Evol.">
        <title>Scallop genome provides insights into evolution of bilaterian karyotype and development.</title>
        <authorList>
            <person name="Wang S."/>
            <person name="Zhang J."/>
            <person name="Jiao W."/>
            <person name="Li J."/>
            <person name="Xun X."/>
            <person name="Sun Y."/>
            <person name="Guo X."/>
            <person name="Huan P."/>
            <person name="Dong B."/>
            <person name="Zhang L."/>
            <person name="Hu X."/>
            <person name="Sun X."/>
            <person name="Wang J."/>
            <person name="Zhao C."/>
            <person name="Wang Y."/>
            <person name="Wang D."/>
            <person name="Huang X."/>
            <person name="Wang R."/>
            <person name="Lv J."/>
            <person name="Li Y."/>
            <person name="Zhang Z."/>
            <person name="Liu B."/>
            <person name="Lu W."/>
            <person name="Hui Y."/>
            <person name="Liang J."/>
            <person name="Zhou Z."/>
            <person name="Hou R."/>
            <person name="Li X."/>
            <person name="Liu Y."/>
            <person name="Li H."/>
            <person name="Ning X."/>
            <person name="Lin Y."/>
            <person name="Zhao L."/>
            <person name="Xing Q."/>
            <person name="Dou J."/>
            <person name="Li Y."/>
            <person name="Mao J."/>
            <person name="Guo H."/>
            <person name="Dou H."/>
            <person name="Li T."/>
            <person name="Mu C."/>
            <person name="Jiang W."/>
            <person name="Fu Q."/>
            <person name="Fu X."/>
            <person name="Miao Y."/>
            <person name="Liu J."/>
            <person name="Yu Q."/>
            <person name="Li R."/>
            <person name="Liao H."/>
            <person name="Li X."/>
            <person name="Kong Y."/>
            <person name="Jiang Z."/>
            <person name="Chourrout D."/>
            <person name="Li R."/>
            <person name="Bao Z."/>
        </authorList>
    </citation>
    <scope>NUCLEOTIDE SEQUENCE [LARGE SCALE GENOMIC DNA]</scope>
    <source>
        <strain evidence="3 4">PY_sf001</strain>
    </source>
</reference>
<dbReference type="AlphaFoldDB" id="A0A210R6I2"/>
<dbReference type="InterPro" id="IPR001623">
    <property type="entry name" value="DnaJ_domain"/>
</dbReference>
<dbReference type="EMBL" id="NEDP02000123">
    <property type="protein sequence ID" value="OWF56622.1"/>
    <property type="molecule type" value="Genomic_DNA"/>
</dbReference>
<keyword evidence="4" id="KW-1185">Reference proteome</keyword>
<keyword evidence="1" id="KW-1133">Transmembrane helix</keyword>
<dbReference type="Proteomes" id="UP000242188">
    <property type="component" value="Unassembled WGS sequence"/>
</dbReference>
<keyword evidence="1" id="KW-0812">Transmembrane</keyword>
<evidence type="ECO:0000313" key="3">
    <source>
        <dbReference type="EMBL" id="OWF56622.1"/>
    </source>
</evidence>
<dbReference type="CDD" id="cd06257">
    <property type="entry name" value="DnaJ"/>
    <property type="match status" value="1"/>
</dbReference>
<dbReference type="OrthoDB" id="376357at2759"/>
<dbReference type="STRING" id="6573.A0A210R6I2"/>